<keyword evidence="1" id="KW-1185">Reference proteome</keyword>
<dbReference type="PANTHER" id="PTHR19959">
    <property type="entry name" value="KINESIN LIGHT CHAIN"/>
    <property type="match status" value="1"/>
</dbReference>
<gene>
    <name evidence="2" type="primary">LOC109476553</name>
</gene>
<evidence type="ECO:0000313" key="1">
    <source>
        <dbReference type="Proteomes" id="UP000515135"/>
    </source>
</evidence>
<dbReference type="InterPro" id="IPR011990">
    <property type="entry name" value="TPR-like_helical_dom_sf"/>
</dbReference>
<reference evidence="2" key="1">
    <citation type="submission" date="2025-08" db="UniProtKB">
        <authorList>
            <consortium name="RefSeq"/>
        </authorList>
    </citation>
    <scope>IDENTIFICATION</scope>
    <source>
        <tissue evidence="2">Gonad</tissue>
    </source>
</reference>
<dbReference type="Gene3D" id="1.25.40.10">
    <property type="entry name" value="Tetratricopeptide repeat domain"/>
    <property type="match status" value="1"/>
</dbReference>
<evidence type="ECO:0000313" key="2">
    <source>
        <dbReference type="RefSeq" id="XP_019633098.1"/>
    </source>
</evidence>
<dbReference type="OrthoDB" id="10047531at2759"/>
<protein>
    <submittedName>
        <fullName evidence="2">Uncharacterized protein LOC109476553</fullName>
    </submittedName>
</protein>
<accession>A0A6P4Z8V7</accession>
<proteinExistence type="predicted"/>
<dbReference type="PANTHER" id="PTHR19959:SF119">
    <property type="entry name" value="FUNGAL LIPASE-LIKE DOMAIN-CONTAINING PROTEIN"/>
    <property type="match status" value="1"/>
</dbReference>
<sequence>MPDVHTSSLADKLQALESCLKRQDSKDIGYGHALREAIVASDHLIELEALKSLGDLHLQRGKLTKDSAEFDKAAALYAAAYLRCTDPDMGQTLSHRIDYMEKLSRQLLQGYTPRYQWLSLDYWGTRDSNVLRVAEICNKLDNDRISQPSIEQSYTESLVMAVNSGDMFLELELLKSLGDLYLEIGKKTSDVSQFSKAANLYNKALKICEVPEIKQTLQHRVLYMEKVREAVRRVSI</sequence>
<dbReference type="AlphaFoldDB" id="A0A6P4Z8V7"/>
<dbReference type="Proteomes" id="UP000515135">
    <property type="component" value="Unplaced"/>
</dbReference>
<dbReference type="KEGG" id="bbel:109476553"/>
<dbReference type="RefSeq" id="XP_019633098.1">
    <property type="nucleotide sequence ID" value="XM_019777539.1"/>
</dbReference>
<dbReference type="GeneID" id="109476553"/>
<name>A0A6P4Z8V7_BRABE</name>
<organism evidence="1 2">
    <name type="scientific">Branchiostoma belcheri</name>
    <name type="common">Amphioxus</name>
    <dbReference type="NCBI Taxonomy" id="7741"/>
    <lineage>
        <taxon>Eukaryota</taxon>
        <taxon>Metazoa</taxon>
        <taxon>Chordata</taxon>
        <taxon>Cephalochordata</taxon>
        <taxon>Leptocardii</taxon>
        <taxon>Amphioxiformes</taxon>
        <taxon>Branchiostomatidae</taxon>
        <taxon>Branchiostoma</taxon>
    </lineage>
</organism>